<evidence type="ECO:0000256" key="1">
    <source>
        <dbReference type="SAM" id="Phobius"/>
    </source>
</evidence>
<name>A0A2P5A8F7_PARAD</name>
<dbReference type="OrthoDB" id="10322041at2759"/>
<evidence type="ECO:0000313" key="3">
    <source>
        <dbReference type="Proteomes" id="UP000237105"/>
    </source>
</evidence>
<evidence type="ECO:0000313" key="2">
    <source>
        <dbReference type="EMBL" id="PON32832.1"/>
    </source>
</evidence>
<sequence length="95" mass="10917">MGDVIDERSRLDRLETIMTVILTYAATCWILTLYSAIIVIRALSNRAVQSSYQVMVAFFMSFLAVLFFVSGLWSLHEFGGRLGEWMSERTSLRRT</sequence>
<gene>
    <name evidence="2" type="ORF">PanWU01x14_357860</name>
</gene>
<comment type="caution">
    <text evidence="2">The sequence shown here is derived from an EMBL/GenBank/DDBJ whole genome shotgun (WGS) entry which is preliminary data.</text>
</comment>
<organism evidence="2 3">
    <name type="scientific">Parasponia andersonii</name>
    <name type="common">Sponia andersonii</name>
    <dbReference type="NCBI Taxonomy" id="3476"/>
    <lineage>
        <taxon>Eukaryota</taxon>
        <taxon>Viridiplantae</taxon>
        <taxon>Streptophyta</taxon>
        <taxon>Embryophyta</taxon>
        <taxon>Tracheophyta</taxon>
        <taxon>Spermatophyta</taxon>
        <taxon>Magnoliopsida</taxon>
        <taxon>eudicotyledons</taxon>
        <taxon>Gunneridae</taxon>
        <taxon>Pentapetalae</taxon>
        <taxon>rosids</taxon>
        <taxon>fabids</taxon>
        <taxon>Rosales</taxon>
        <taxon>Cannabaceae</taxon>
        <taxon>Parasponia</taxon>
    </lineage>
</organism>
<feature type="transmembrane region" description="Helical" evidence="1">
    <location>
        <begin position="17"/>
        <end position="40"/>
    </location>
</feature>
<evidence type="ECO:0008006" key="4">
    <source>
        <dbReference type="Google" id="ProtNLM"/>
    </source>
</evidence>
<protein>
    <recommendedName>
        <fullName evidence="4">Transmembrane protein</fullName>
    </recommendedName>
</protein>
<proteinExistence type="predicted"/>
<dbReference type="Proteomes" id="UP000237105">
    <property type="component" value="Unassembled WGS sequence"/>
</dbReference>
<dbReference type="EMBL" id="JXTB01000778">
    <property type="protein sequence ID" value="PON32832.1"/>
    <property type="molecule type" value="Genomic_DNA"/>
</dbReference>
<keyword evidence="1" id="KW-0472">Membrane</keyword>
<feature type="transmembrane region" description="Helical" evidence="1">
    <location>
        <begin position="52"/>
        <end position="75"/>
    </location>
</feature>
<keyword evidence="1" id="KW-1133">Transmembrane helix</keyword>
<keyword evidence="1" id="KW-0812">Transmembrane</keyword>
<dbReference type="AlphaFoldDB" id="A0A2P5A8F7"/>
<reference evidence="3" key="1">
    <citation type="submission" date="2016-06" db="EMBL/GenBank/DDBJ databases">
        <title>Parallel loss of symbiosis genes in relatives of nitrogen-fixing non-legume Parasponia.</title>
        <authorList>
            <person name="Van Velzen R."/>
            <person name="Holmer R."/>
            <person name="Bu F."/>
            <person name="Rutten L."/>
            <person name="Van Zeijl A."/>
            <person name="Liu W."/>
            <person name="Santuari L."/>
            <person name="Cao Q."/>
            <person name="Sharma T."/>
            <person name="Shen D."/>
            <person name="Roswanjaya Y."/>
            <person name="Wardhani T."/>
            <person name="Kalhor M.S."/>
            <person name="Jansen J."/>
            <person name="Van den Hoogen J."/>
            <person name="Gungor B."/>
            <person name="Hartog M."/>
            <person name="Hontelez J."/>
            <person name="Verver J."/>
            <person name="Yang W.-C."/>
            <person name="Schijlen E."/>
            <person name="Repin R."/>
            <person name="Schilthuizen M."/>
            <person name="Schranz E."/>
            <person name="Heidstra R."/>
            <person name="Miyata K."/>
            <person name="Fedorova E."/>
            <person name="Kohlen W."/>
            <person name="Bisseling T."/>
            <person name="Smit S."/>
            <person name="Geurts R."/>
        </authorList>
    </citation>
    <scope>NUCLEOTIDE SEQUENCE [LARGE SCALE GENOMIC DNA]</scope>
    <source>
        <strain evidence="3">cv. WU1-14</strain>
    </source>
</reference>
<accession>A0A2P5A8F7</accession>
<keyword evidence="3" id="KW-1185">Reference proteome</keyword>